<feature type="compositionally biased region" description="Low complexity" evidence="1">
    <location>
        <begin position="33"/>
        <end position="43"/>
    </location>
</feature>
<dbReference type="PROSITE" id="PS51318">
    <property type="entry name" value="TAT"/>
    <property type="match status" value="1"/>
</dbReference>
<proteinExistence type="predicted"/>
<evidence type="ECO:0000259" key="3">
    <source>
        <dbReference type="Pfam" id="PF16640"/>
    </source>
</evidence>
<comment type="caution">
    <text evidence="4">The sequence shown here is derived from an EMBL/GenBank/DDBJ whole genome shotgun (WGS) entry which is preliminary data.</text>
</comment>
<dbReference type="InterPro" id="IPR006311">
    <property type="entry name" value="TAT_signal"/>
</dbReference>
<feature type="chain" id="PRO_5047245328" description="Bacterial Ig-like domain-containing protein" evidence="2">
    <location>
        <begin position="36"/>
        <end position="339"/>
    </location>
</feature>
<organism evidence="4 5">
    <name type="scientific">Nocardioides marinquilinus</name>
    <dbReference type="NCBI Taxonomy" id="1210400"/>
    <lineage>
        <taxon>Bacteria</taxon>
        <taxon>Bacillati</taxon>
        <taxon>Actinomycetota</taxon>
        <taxon>Actinomycetes</taxon>
        <taxon>Propionibacteriales</taxon>
        <taxon>Nocardioidaceae</taxon>
        <taxon>Nocardioides</taxon>
    </lineage>
</organism>
<feature type="signal peptide" evidence="2">
    <location>
        <begin position="1"/>
        <end position="35"/>
    </location>
</feature>
<keyword evidence="5" id="KW-1185">Reference proteome</keyword>
<evidence type="ECO:0000256" key="2">
    <source>
        <dbReference type="SAM" id="SignalP"/>
    </source>
</evidence>
<feature type="domain" description="Bacterial Ig-like" evidence="3">
    <location>
        <begin position="257"/>
        <end position="338"/>
    </location>
</feature>
<evidence type="ECO:0000256" key="1">
    <source>
        <dbReference type="SAM" id="MobiDB-lite"/>
    </source>
</evidence>
<dbReference type="Proteomes" id="UP001500221">
    <property type="component" value="Unassembled WGS sequence"/>
</dbReference>
<evidence type="ECO:0000313" key="4">
    <source>
        <dbReference type="EMBL" id="GAA5143391.1"/>
    </source>
</evidence>
<reference evidence="5" key="1">
    <citation type="journal article" date="2019" name="Int. J. Syst. Evol. Microbiol.">
        <title>The Global Catalogue of Microorganisms (GCM) 10K type strain sequencing project: providing services to taxonomists for standard genome sequencing and annotation.</title>
        <authorList>
            <consortium name="The Broad Institute Genomics Platform"/>
            <consortium name="The Broad Institute Genome Sequencing Center for Infectious Disease"/>
            <person name="Wu L."/>
            <person name="Ma J."/>
        </authorList>
    </citation>
    <scope>NUCLEOTIDE SEQUENCE [LARGE SCALE GENOMIC DNA]</scope>
    <source>
        <strain evidence="5">JCM 18459</strain>
    </source>
</reference>
<dbReference type="InterPro" id="IPR032109">
    <property type="entry name" value="Big_3_5"/>
</dbReference>
<dbReference type="RefSeq" id="WP_345454899.1">
    <property type="nucleotide sequence ID" value="NZ_BAABKG010000001.1"/>
</dbReference>
<evidence type="ECO:0000313" key="5">
    <source>
        <dbReference type="Proteomes" id="UP001500221"/>
    </source>
</evidence>
<sequence length="339" mass="35572">MSRTRRHRLGARLAVLGLLAALAAATGLPTSPATAAENAGAAAGSRPTSWNDGKHDQDTILDCWTQEPAVGVSADAGWGSLDGEVPEVGEIFYVRGYIGSVALPCLGRTGVLPEVVPPAGLEFADEEMPIYWSLAPIGAPQWSTRQLSFAHGAHGGYLIGTPDGKPWELRQGQVLEIQLPVRATRPMKGPATQQPECQDRVDGDAPCPVAVSGDHFQFAYTLTGSGSDRQYVIPYVGLFVAERPAPPAPVGSTTAARYQVSARAAGKAVVTVTSRKPATGAVVVRDGARTIGRGTVGTSGRVTVRLPRLARGVHRLSVRYAGSRTVKPSTSVVTRVRVG</sequence>
<protein>
    <recommendedName>
        <fullName evidence="3">Bacterial Ig-like domain-containing protein</fullName>
    </recommendedName>
</protein>
<feature type="region of interest" description="Disordered" evidence="1">
    <location>
        <begin position="33"/>
        <end position="57"/>
    </location>
</feature>
<dbReference type="Pfam" id="PF16640">
    <property type="entry name" value="Big_3_5"/>
    <property type="match status" value="1"/>
</dbReference>
<accession>A0ABP9PAC4</accession>
<gene>
    <name evidence="4" type="ORF">GCM10023340_08710</name>
</gene>
<dbReference type="Gene3D" id="2.60.40.10">
    <property type="entry name" value="Immunoglobulins"/>
    <property type="match status" value="1"/>
</dbReference>
<keyword evidence="2" id="KW-0732">Signal</keyword>
<dbReference type="InterPro" id="IPR013783">
    <property type="entry name" value="Ig-like_fold"/>
</dbReference>
<name>A0ABP9PAC4_9ACTN</name>
<dbReference type="EMBL" id="BAABKG010000001">
    <property type="protein sequence ID" value="GAA5143391.1"/>
    <property type="molecule type" value="Genomic_DNA"/>
</dbReference>